<dbReference type="Pfam" id="PF05721">
    <property type="entry name" value="PhyH"/>
    <property type="match status" value="1"/>
</dbReference>
<comment type="caution">
    <text evidence="5">The sequence shown here is derived from an EMBL/GenBank/DDBJ whole genome shotgun (WGS) entry which is preliminary data.</text>
</comment>
<evidence type="ECO:0000256" key="4">
    <source>
        <dbReference type="ARBA" id="ARBA00038356"/>
    </source>
</evidence>
<keyword evidence="2" id="KW-0479">Metal-binding</keyword>
<keyword evidence="3" id="KW-0408">Iron</keyword>
<dbReference type="OrthoDB" id="445007at2759"/>
<evidence type="ECO:0000313" key="6">
    <source>
        <dbReference type="Proteomes" id="UP000288716"/>
    </source>
</evidence>
<dbReference type="Gene3D" id="2.60.120.620">
    <property type="entry name" value="q2cbj1_9rhob like domain"/>
    <property type="match status" value="1"/>
</dbReference>
<evidence type="ECO:0008006" key="7">
    <source>
        <dbReference type="Google" id="ProtNLM"/>
    </source>
</evidence>
<comment type="similarity">
    <text evidence="4">Belongs to the PhyH family. PHYHD1 subfamily.</text>
</comment>
<proteinExistence type="inferred from homology"/>
<evidence type="ECO:0000256" key="1">
    <source>
        <dbReference type="ARBA" id="ARBA00001962"/>
    </source>
</evidence>
<evidence type="ECO:0000256" key="2">
    <source>
        <dbReference type="ARBA" id="ARBA00022723"/>
    </source>
</evidence>
<name>A0A443SLV1_9ACAR</name>
<dbReference type="EMBL" id="NCKV01001336">
    <property type="protein sequence ID" value="RWS28511.1"/>
    <property type="molecule type" value="Genomic_DNA"/>
</dbReference>
<dbReference type="InterPro" id="IPR008775">
    <property type="entry name" value="Phytyl_CoA_dOase-like"/>
</dbReference>
<dbReference type="AlphaFoldDB" id="A0A443SLV1"/>
<dbReference type="STRING" id="299467.A0A443SLV1"/>
<organism evidence="5 6">
    <name type="scientific">Leptotrombidium deliense</name>
    <dbReference type="NCBI Taxonomy" id="299467"/>
    <lineage>
        <taxon>Eukaryota</taxon>
        <taxon>Metazoa</taxon>
        <taxon>Ecdysozoa</taxon>
        <taxon>Arthropoda</taxon>
        <taxon>Chelicerata</taxon>
        <taxon>Arachnida</taxon>
        <taxon>Acari</taxon>
        <taxon>Acariformes</taxon>
        <taxon>Trombidiformes</taxon>
        <taxon>Prostigmata</taxon>
        <taxon>Anystina</taxon>
        <taxon>Parasitengona</taxon>
        <taxon>Trombiculoidea</taxon>
        <taxon>Trombiculidae</taxon>
        <taxon>Leptotrombidium</taxon>
    </lineage>
</organism>
<dbReference type="PANTHER" id="PTHR20883:SF15">
    <property type="entry name" value="PHYTANOYL-COA DIOXYGENASE DOMAIN-CONTAINING PROTEIN 1"/>
    <property type="match status" value="1"/>
</dbReference>
<evidence type="ECO:0000256" key="3">
    <source>
        <dbReference type="ARBA" id="ARBA00023004"/>
    </source>
</evidence>
<accession>A0A443SLV1</accession>
<dbReference type="Proteomes" id="UP000288716">
    <property type="component" value="Unassembled WGS sequence"/>
</dbReference>
<dbReference type="VEuPathDB" id="VectorBase:LDEU003529"/>
<dbReference type="PANTHER" id="PTHR20883">
    <property type="entry name" value="PHYTANOYL-COA DIOXYGENASE DOMAIN CONTAINING 1"/>
    <property type="match status" value="1"/>
</dbReference>
<gene>
    <name evidence="5" type="ORF">B4U80_12789</name>
</gene>
<comment type="cofactor">
    <cofactor evidence="1">
        <name>Fe cation</name>
        <dbReference type="ChEBI" id="CHEBI:24875"/>
    </cofactor>
</comment>
<evidence type="ECO:0000313" key="5">
    <source>
        <dbReference type="EMBL" id="RWS28511.1"/>
    </source>
</evidence>
<dbReference type="SUPFAM" id="SSF51197">
    <property type="entry name" value="Clavaminate synthase-like"/>
    <property type="match status" value="1"/>
</dbReference>
<dbReference type="GO" id="GO:0046872">
    <property type="term" value="F:metal ion binding"/>
    <property type="evidence" value="ECO:0007669"/>
    <property type="project" value="UniProtKB-KW"/>
</dbReference>
<sequence length="288" mass="33024">MPRLVTSIENLTNNYFKKGFVVLPKFLSSDEVKLMNDSWYKIVDKYVDESEAQLIRNVGESYGKSGYEIPQKEVNVVYDKKAVDEDRKLLGSKFKGIHTIGNDLHNKFEAFKNVVFSEEVKTILKALQIGAPTVTTSTTLHKWPLTSSEVPAHQDESFLVAEPHGHITGFWFSLTDATLQNGCLEFVPMSHRTVPLKTTFIFTENGLKCIGKQDYLSEVKDSDFEQFPVEKGTLVVFNGLTVHKSKPNETNEPRHSFQFLLYDKSKAVWHKDNYVRESRFHKFTTIFN</sequence>
<reference evidence="5 6" key="1">
    <citation type="journal article" date="2018" name="Gigascience">
        <title>Genomes of trombidid mites reveal novel predicted allergens and laterally-transferred genes associated with secondary metabolism.</title>
        <authorList>
            <person name="Dong X."/>
            <person name="Chaisiri K."/>
            <person name="Xia D."/>
            <person name="Armstrong S.D."/>
            <person name="Fang Y."/>
            <person name="Donnelly M.J."/>
            <person name="Kadowaki T."/>
            <person name="McGarry J.W."/>
            <person name="Darby A.C."/>
            <person name="Makepeace B.L."/>
        </authorList>
    </citation>
    <scope>NUCLEOTIDE SEQUENCE [LARGE SCALE GENOMIC DNA]</scope>
    <source>
        <strain evidence="5">UoL-UT</strain>
    </source>
</reference>
<protein>
    <recommendedName>
        <fullName evidence="7">Phytanoyl-CoA dioxygenase domain-containing protein 1-like protein</fullName>
    </recommendedName>
</protein>
<keyword evidence="6" id="KW-1185">Reference proteome</keyword>